<feature type="domain" description="HTH cro/C1-type" evidence="1">
    <location>
        <begin position="62"/>
        <end position="116"/>
    </location>
</feature>
<protein>
    <recommendedName>
        <fullName evidence="1">HTH cro/C1-type domain-containing protein</fullName>
    </recommendedName>
</protein>
<dbReference type="AlphaFoldDB" id="A0A916ZQY9"/>
<dbReference type="SUPFAM" id="SSF47413">
    <property type="entry name" value="lambda repressor-like DNA-binding domains"/>
    <property type="match status" value="1"/>
</dbReference>
<proteinExistence type="predicted"/>
<dbReference type="GO" id="GO:0003677">
    <property type="term" value="F:DNA binding"/>
    <property type="evidence" value="ECO:0007669"/>
    <property type="project" value="InterPro"/>
</dbReference>
<dbReference type="InterPro" id="IPR010982">
    <property type="entry name" value="Lambda_DNA-bd_dom_sf"/>
</dbReference>
<dbReference type="SMART" id="SM00530">
    <property type="entry name" value="HTH_XRE"/>
    <property type="match status" value="1"/>
</dbReference>
<dbReference type="CDD" id="cd00093">
    <property type="entry name" value="HTH_XRE"/>
    <property type="match status" value="1"/>
</dbReference>
<dbReference type="InterPro" id="IPR001387">
    <property type="entry name" value="Cro/C1-type_HTH"/>
</dbReference>
<reference evidence="2" key="2">
    <citation type="submission" date="2020-09" db="EMBL/GenBank/DDBJ databases">
        <authorList>
            <person name="Sun Q."/>
            <person name="Zhou Y."/>
        </authorList>
    </citation>
    <scope>NUCLEOTIDE SEQUENCE</scope>
    <source>
        <strain evidence="2">CGMCC 1.15367</strain>
    </source>
</reference>
<comment type="caution">
    <text evidence="2">The sequence shown here is derived from an EMBL/GenBank/DDBJ whole genome shotgun (WGS) entry which is preliminary data.</text>
</comment>
<keyword evidence="3" id="KW-1185">Reference proteome</keyword>
<dbReference type="RefSeq" id="WP_188909702.1">
    <property type="nucleotide sequence ID" value="NZ_BMIQ01000004.1"/>
</dbReference>
<evidence type="ECO:0000313" key="2">
    <source>
        <dbReference type="EMBL" id="GGE08410.1"/>
    </source>
</evidence>
<dbReference type="Pfam" id="PF01381">
    <property type="entry name" value="HTH_3"/>
    <property type="match status" value="1"/>
</dbReference>
<organism evidence="2 3">
    <name type="scientific">Aureimonas endophytica</name>
    <dbReference type="NCBI Taxonomy" id="2027858"/>
    <lineage>
        <taxon>Bacteria</taxon>
        <taxon>Pseudomonadati</taxon>
        <taxon>Pseudomonadota</taxon>
        <taxon>Alphaproteobacteria</taxon>
        <taxon>Hyphomicrobiales</taxon>
        <taxon>Aurantimonadaceae</taxon>
        <taxon>Aureimonas</taxon>
    </lineage>
</organism>
<evidence type="ECO:0000259" key="1">
    <source>
        <dbReference type="PROSITE" id="PS50943"/>
    </source>
</evidence>
<evidence type="ECO:0000313" key="3">
    <source>
        <dbReference type="Proteomes" id="UP000644699"/>
    </source>
</evidence>
<reference evidence="2" key="1">
    <citation type="journal article" date="2014" name="Int. J. Syst. Evol. Microbiol.">
        <title>Complete genome sequence of Corynebacterium casei LMG S-19264T (=DSM 44701T), isolated from a smear-ripened cheese.</title>
        <authorList>
            <consortium name="US DOE Joint Genome Institute (JGI-PGF)"/>
            <person name="Walter F."/>
            <person name="Albersmeier A."/>
            <person name="Kalinowski J."/>
            <person name="Ruckert C."/>
        </authorList>
    </citation>
    <scope>NUCLEOTIDE SEQUENCE</scope>
    <source>
        <strain evidence="2">CGMCC 1.15367</strain>
    </source>
</reference>
<accession>A0A916ZQY9</accession>
<dbReference type="Proteomes" id="UP000644699">
    <property type="component" value="Unassembled WGS sequence"/>
</dbReference>
<dbReference type="EMBL" id="BMIQ01000004">
    <property type="protein sequence ID" value="GGE08410.1"/>
    <property type="molecule type" value="Genomic_DNA"/>
</dbReference>
<name>A0A916ZQY9_9HYPH</name>
<dbReference type="Gene3D" id="1.10.260.40">
    <property type="entry name" value="lambda repressor-like DNA-binding domains"/>
    <property type="match status" value="1"/>
</dbReference>
<sequence>MNEAVSLKGEPLIVLTRAEYDELIEDAGDAALARDAMSKDAGAPAMPSELVQAVWSGTLHPLAAWRKAVGLSQAELAAKAKLRPATVSDIESGKIDPRLSTLRALAAALGLGIEDIVD</sequence>
<dbReference type="PROSITE" id="PS50943">
    <property type="entry name" value="HTH_CROC1"/>
    <property type="match status" value="1"/>
</dbReference>
<gene>
    <name evidence="2" type="ORF">GCM10011390_29370</name>
</gene>